<comment type="caution">
    <text evidence="1">The sequence shown here is derived from an EMBL/GenBank/DDBJ whole genome shotgun (WGS) entry which is preliminary data.</text>
</comment>
<sequence length="146" mass="17439">MSEIIHAYRHLLRAGLRAVQFSMPARFVVRDQLREGFRERGATFNRERIRRTIWFLKAAAQERGLEHKILKNLVRVYWERKKNVDPWRIQLKNQESKKKAKLDLRKVAEFEHYDRTIAMLNDTMGLCLRGIRSTAIRLDQHGVEAR</sequence>
<reference evidence="2" key="1">
    <citation type="journal article" date="2023" name="Mol. Phylogenet. Evol.">
        <title>Genome-scale phylogeny and comparative genomics of the fungal order Sordariales.</title>
        <authorList>
            <person name="Hensen N."/>
            <person name="Bonometti L."/>
            <person name="Westerberg I."/>
            <person name="Brannstrom I.O."/>
            <person name="Guillou S."/>
            <person name="Cros-Aarteil S."/>
            <person name="Calhoun S."/>
            <person name="Haridas S."/>
            <person name="Kuo A."/>
            <person name="Mondo S."/>
            <person name="Pangilinan J."/>
            <person name="Riley R."/>
            <person name="LaButti K."/>
            <person name="Andreopoulos B."/>
            <person name="Lipzen A."/>
            <person name="Chen C."/>
            <person name="Yan M."/>
            <person name="Daum C."/>
            <person name="Ng V."/>
            <person name="Clum A."/>
            <person name="Steindorff A."/>
            <person name="Ohm R.A."/>
            <person name="Martin F."/>
            <person name="Silar P."/>
            <person name="Natvig D.O."/>
            <person name="Lalanne C."/>
            <person name="Gautier V."/>
            <person name="Ament-Velasquez S.L."/>
            <person name="Kruys A."/>
            <person name="Hutchinson M.I."/>
            <person name="Powell A.J."/>
            <person name="Barry K."/>
            <person name="Miller A.N."/>
            <person name="Grigoriev I.V."/>
            <person name="Debuchy R."/>
            <person name="Gladieux P."/>
            <person name="Hiltunen Thoren M."/>
            <person name="Johannesson H."/>
        </authorList>
    </citation>
    <scope>NUCLEOTIDE SEQUENCE [LARGE SCALE GENOMIC DNA]</scope>
    <source>
        <strain evidence="2">CBS 340.73</strain>
    </source>
</reference>
<evidence type="ECO:0000313" key="1">
    <source>
        <dbReference type="EMBL" id="KAK3943462.1"/>
    </source>
</evidence>
<dbReference type="EMBL" id="MU853765">
    <property type="protein sequence ID" value="KAK3943462.1"/>
    <property type="molecule type" value="Genomic_DNA"/>
</dbReference>
<evidence type="ECO:0000313" key="2">
    <source>
        <dbReference type="Proteomes" id="UP001303473"/>
    </source>
</evidence>
<proteinExistence type="predicted"/>
<dbReference type="AlphaFoldDB" id="A0AAN6NCW5"/>
<dbReference type="Proteomes" id="UP001303473">
    <property type="component" value="Unassembled WGS sequence"/>
</dbReference>
<name>A0AAN6NCW5_9PEZI</name>
<keyword evidence="2" id="KW-1185">Reference proteome</keyword>
<organism evidence="1 2">
    <name type="scientific">Diplogelasinospora grovesii</name>
    <dbReference type="NCBI Taxonomy" id="303347"/>
    <lineage>
        <taxon>Eukaryota</taxon>
        <taxon>Fungi</taxon>
        <taxon>Dikarya</taxon>
        <taxon>Ascomycota</taxon>
        <taxon>Pezizomycotina</taxon>
        <taxon>Sordariomycetes</taxon>
        <taxon>Sordariomycetidae</taxon>
        <taxon>Sordariales</taxon>
        <taxon>Diplogelasinosporaceae</taxon>
        <taxon>Diplogelasinospora</taxon>
    </lineage>
</organism>
<accession>A0AAN6NCW5</accession>
<gene>
    <name evidence="1" type="ORF">QBC46DRAFT_33445</name>
</gene>
<protein>
    <submittedName>
        <fullName evidence="1">Uncharacterized protein</fullName>
    </submittedName>
</protein>